<keyword evidence="1" id="KW-0472">Membrane</keyword>
<dbReference type="AlphaFoldDB" id="A0A4Y2WLJ7"/>
<evidence type="ECO:0000313" key="2">
    <source>
        <dbReference type="EMBL" id="GBO38375.1"/>
    </source>
</evidence>
<gene>
    <name evidence="2" type="ORF">AVEN_87506_1</name>
</gene>
<accession>A0A4Y2WLJ7</accession>
<name>A0A4Y2WLJ7_ARAVE</name>
<reference evidence="2 3" key="1">
    <citation type="journal article" date="2019" name="Sci. Rep.">
        <title>Orb-weaving spider Araneus ventricosus genome elucidates the spidroin gene catalogue.</title>
        <authorList>
            <person name="Kono N."/>
            <person name="Nakamura H."/>
            <person name="Ohtoshi R."/>
            <person name="Moran D.A.P."/>
            <person name="Shinohara A."/>
            <person name="Yoshida Y."/>
            <person name="Fujiwara M."/>
            <person name="Mori M."/>
            <person name="Tomita M."/>
            <person name="Arakawa K."/>
        </authorList>
    </citation>
    <scope>NUCLEOTIDE SEQUENCE [LARGE SCALE GENOMIC DNA]</scope>
</reference>
<proteinExistence type="predicted"/>
<sequence>MQLHELFGGQLLIVFFHKLIDIIAIHLQSPDLGQRHDLVNYRIRRVTVSDSLMPNSTALSDQSFFQEEMRILLFGLTLGMKFSAFWLYYGRTDYKKMPNLTFFGDLLVSVGRLRRDCNWEGSSFLYQDFQQPNPPLNIDPANFDLED</sequence>
<keyword evidence="1" id="KW-0812">Transmembrane</keyword>
<dbReference type="EMBL" id="BGPR01063062">
    <property type="protein sequence ID" value="GBO38375.1"/>
    <property type="molecule type" value="Genomic_DNA"/>
</dbReference>
<evidence type="ECO:0000256" key="1">
    <source>
        <dbReference type="SAM" id="Phobius"/>
    </source>
</evidence>
<dbReference type="Proteomes" id="UP000499080">
    <property type="component" value="Unassembled WGS sequence"/>
</dbReference>
<comment type="caution">
    <text evidence="2">The sequence shown here is derived from an EMBL/GenBank/DDBJ whole genome shotgun (WGS) entry which is preliminary data.</text>
</comment>
<keyword evidence="1" id="KW-1133">Transmembrane helix</keyword>
<protein>
    <submittedName>
        <fullName evidence="2">Uncharacterized protein</fullName>
    </submittedName>
</protein>
<organism evidence="2 3">
    <name type="scientific">Araneus ventricosus</name>
    <name type="common">Orbweaver spider</name>
    <name type="synonym">Epeira ventricosa</name>
    <dbReference type="NCBI Taxonomy" id="182803"/>
    <lineage>
        <taxon>Eukaryota</taxon>
        <taxon>Metazoa</taxon>
        <taxon>Ecdysozoa</taxon>
        <taxon>Arthropoda</taxon>
        <taxon>Chelicerata</taxon>
        <taxon>Arachnida</taxon>
        <taxon>Araneae</taxon>
        <taxon>Araneomorphae</taxon>
        <taxon>Entelegynae</taxon>
        <taxon>Araneoidea</taxon>
        <taxon>Araneidae</taxon>
        <taxon>Araneus</taxon>
    </lineage>
</organism>
<evidence type="ECO:0000313" key="3">
    <source>
        <dbReference type="Proteomes" id="UP000499080"/>
    </source>
</evidence>
<keyword evidence="3" id="KW-1185">Reference proteome</keyword>
<feature type="transmembrane region" description="Helical" evidence="1">
    <location>
        <begin position="71"/>
        <end position="89"/>
    </location>
</feature>